<dbReference type="InterPro" id="IPR014001">
    <property type="entry name" value="Helicase_ATP-bd"/>
</dbReference>
<evidence type="ECO:0000256" key="4">
    <source>
        <dbReference type="ARBA" id="ARBA00022840"/>
    </source>
</evidence>
<evidence type="ECO:0000313" key="7">
    <source>
        <dbReference type="Proteomes" id="UP001257659"/>
    </source>
</evidence>
<dbReference type="SMART" id="SM00490">
    <property type="entry name" value="HELICc"/>
    <property type="match status" value="1"/>
</dbReference>
<comment type="caution">
    <text evidence="6">The sequence shown here is derived from an EMBL/GenBank/DDBJ whole genome shotgun (WGS) entry which is preliminary data.</text>
</comment>
<dbReference type="Proteomes" id="UP001257659">
    <property type="component" value="Unassembled WGS sequence"/>
</dbReference>
<keyword evidence="3 6" id="KW-0347">Helicase</keyword>
<gene>
    <name evidence="6" type="ORF">GGR31_001594</name>
</gene>
<dbReference type="PANTHER" id="PTHR47961">
    <property type="entry name" value="DNA POLYMERASE THETA, PUTATIVE (AFU_ORTHOLOGUE AFUA_1G05260)-RELATED"/>
    <property type="match status" value="1"/>
</dbReference>
<dbReference type="GO" id="GO:0004386">
    <property type="term" value="F:helicase activity"/>
    <property type="evidence" value="ECO:0007669"/>
    <property type="project" value="UniProtKB-KW"/>
</dbReference>
<dbReference type="InterPro" id="IPR027417">
    <property type="entry name" value="P-loop_NTPase"/>
</dbReference>
<proteinExistence type="predicted"/>
<dbReference type="InterPro" id="IPR001650">
    <property type="entry name" value="Helicase_C-like"/>
</dbReference>
<evidence type="ECO:0000256" key="2">
    <source>
        <dbReference type="ARBA" id="ARBA00022801"/>
    </source>
</evidence>
<evidence type="ECO:0000313" key="6">
    <source>
        <dbReference type="EMBL" id="MDR6300947.1"/>
    </source>
</evidence>
<dbReference type="EMBL" id="JAVDQA010000004">
    <property type="protein sequence ID" value="MDR6300947.1"/>
    <property type="molecule type" value="Genomic_DNA"/>
</dbReference>
<keyword evidence="7" id="KW-1185">Reference proteome</keyword>
<accession>A0ABU1K8W6</accession>
<protein>
    <submittedName>
        <fullName evidence="6">Replicative superfamily II helicase</fullName>
    </submittedName>
</protein>
<name>A0ABU1K8W6_9FLAO</name>
<reference evidence="6 7" key="1">
    <citation type="submission" date="2023-07" db="EMBL/GenBank/DDBJ databases">
        <title>Genomic Encyclopedia of Type Strains, Phase IV (KMG-IV): sequencing the most valuable type-strain genomes for metagenomic binning, comparative biology and taxonomic classification.</title>
        <authorList>
            <person name="Goeker M."/>
        </authorList>
    </citation>
    <scope>NUCLEOTIDE SEQUENCE [LARGE SCALE GENOMIC DNA]</scope>
    <source>
        <strain evidence="6 7">DSM 102814</strain>
    </source>
</reference>
<keyword evidence="4" id="KW-0067">ATP-binding</keyword>
<dbReference type="SMART" id="SM00487">
    <property type="entry name" value="DEXDc"/>
    <property type="match status" value="1"/>
</dbReference>
<feature type="domain" description="Helicase ATP-binding" evidence="5">
    <location>
        <begin position="287"/>
        <end position="461"/>
    </location>
</feature>
<dbReference type="SUPFAM" id="SSF52540">
    <property type="entry name" value="P-loop containing nucleoside triphosphate hydrolases"/>
    <property type="match status" value="1"/>
</dbReference>
<dbReference type="InterPro" id="IPR011545">
    <property type="entry name" value="DEAD/DEAH_box_helicase_dom"/>
</dbReference>
<sequence>MKFDQIQEKLNRIEKDSTLQNLIAQANARYILYNTAESVDNFPKYTIKDDKLNLLAFHYLNLGCRFIENEHIKNGMFPLEKGASILENIHGSPEVKTNLGNYYGLISALSYYVCFQYSKAFILIKKIENDTVISKIVSLFISRNYQELQAIINSMMVNEIYNDDYLSENNEEIDSSKNIYEITIAKSLNNFIKYFYTGEKYLLELAKTNLKNLKIITEIQNEPDVWWVVRLLIIITDGISEASLWNSLGKYFDISDGLARKYIHSLTYQKYGGIYELFITQRNSLSKVISEENNGCVVSIPTSSGKTRIAEIAILDSISKNKESKVLYIAPFRSLAYEIENSLDEIFHSIGISASHLYGGSLFSKLDEKVIDESDVIIATPEKAKAMLRGNNEILNQIKLVVIDEGHLLGANKRLIVNEIFYEELRYFIKQNEGRFLLLSAVLPNAEDLAEWLTDSSENVFKENWRPSDERLGILQWNGDSVDLNWRSTDTERNSFNPKFIQSVEQPLKGRQTRIRHFPETKNQAIASTAYKLRTFGPVLIFVGQKRSVFTIAREYDKCLANEVEFVFKNQNDWNAFELACIESYGEESEWLYFARKGILCHNADLLSDVRLPLERLMSKEKPRVIIATSTLGQGVNLGVSTVIFSTLYQAGNRITSRDFWNIAGRAGRAFVDHEGKILVALDTVNKKSRKVNWERNLIFDYFDKAKIDNAQSGCLELIKILKKIADSNDVSFEQLIELIADNDISDIHENSEAINNTLDWIDDGLLSLHSLNSSDDDNYGWTDDYFRNSLAYIQAEKSEEITGEEVIQFLKARTKGIVTKVGDDKSKWNSIIKSGIPLNSDLQIEDKLDKLISIIQDYLSNDINIDSKIDLLKDIENEIKEINVLAEEFIESVNEDEIRDKWLKAVPLSEIAILEEATNIVTKYYSFSLPWVLNGISKKLRNKELNIEADTIEELSILVELGLPNLVSVKIYQCGIRSRSSANEISGLYDNELWDKSIKFYKNDLINSLEKYKDLISEGAFKWLVLLSKFSKREISVLKSVPNFTFPEKHKTTTRLLAKKINGIQYLVSPDYKLIEDISTSEIDFSSVNDVDGVFFDYDGSDGLWRMVNLNPYLKFEE</sequence>
<dbReference type="Pfam" id="PF00270">
    <property type="entry name" value="DEAD"/>
    <property type="match status" value="1"/>
</dbReference>
<evidence type="ECO:0000256" key="3">
    <source>
        <dbReference type="ARBA" id="ARBA00022806"/>
    </source>
</evidence>
<dbReference type="Gene3D" id="3.40.50.300">
    <property type="entry name" value="P-loop containing nucleotide triphosphate hydrolases"/>
    <property type="match status" value="2"/>
</dbReference>
<dbReference type="PANTHER" id="PTHR47961:SF6">
    <property type="entry name" value="DNA-DIRECTED DNA POLYMERASE"/>
    <property type="match status" value="1"/>
</dbReference>
<dbReference type="CDD" id="cd17921">
    <property type="entry name" value="DEXHc_Ski2"/>
    <property type="match status" value="1"/>
</dbReference>
<dbReference type="RefSeq" id="WP_309727865.1">
    <property type="nucleotide sequence ID" value="NZ_JAVDQA010000004.1"/>
</dbReference>
<keyword evidence="1" id="KW-0547">Nucleotide-binding</keyword>
<evidence type="ECO:0000256" key="1">
    <source>
        <dbReference type="ARBA" id="ARBA00022741"/>
    </source>
</evidence>
<dbReference type="InterPro" id="IPR050474">
    <property type="entry name" value="Hel308_SKI2-like"/>
</dbReference>
<organism evidence="6 7">
    <name type="scientific">Mesonia maritima</name>
    <dbReference type="NCBI Taxonomy" id="1793873"/>
    <lineage>
        <taxon>Bacteria</taxon>
        <taxon>Pseudomonadati</taxon>
        <taxon>Bacteroidota</taxon>
        <taxon>Flavobacteriia</taxon>
        <taxon>Flavobacteriales</taxon>
        <taxon>Flavobacteriaceae</taxon>
        <taxon>Mesonia</taxon>
    </lineage>
</organism>
<evidence type="ECO:0000259" key="5">
    <source>
        <dbReference type="PROSITE" id="PS51192"/>
    </source>
</evidence>
<keyword evidence="2" id="KW-0378">Hydrolase</keyword>
<dbReference type="PROSITE" id="PS51192">
    <property type="entry name" value="HELICASE_ATP_BIND_1"/>
    <property type="match status" value="1"/>
</dbReference>